<organism evidence="1 2">
    <name type="scientific">Actinoallomurus iriomotensis</name>
    <dbReference type="NCBI Taxonomy" id="478107"/>
    <lineage>
        <taxon>Bacteria</taxon>
        <taxon>Bacillati</taxon>
        <taxon>Actinomycetota</taxon>
        <taxon>Actinomycetes</taxon>
        <taxon>Streptosporangiales</taxon>
        <taxon>Thermomonosporaceae</taxon>
        <taxon>Actinoallomurus</taxon>
    </lineage>
</organism>
<gene>
    <name evidence="1" type="ORF">Airi02_092760</name>
</gene>
<protein>
    <submittedName>
        <fullName evidence="1">Uncharacterized protein</fullName>
    </submittedName>
</protein>
<dbReference type="RefSeq" id="WP_285582881.1">
    <property type="nucleotide sequence ID" value="NZ_BSTK01000019.1"/>
</dbReference>
<evidence type="ECO:0000313" key="1">
    <source>
        <dbReference type="EMBL" id="GLY91347.1"/>
    </source>
</evidence>
<dbReference type="AlphaFoldDB" id="A0A9W6SFM0"/>
<keyword evidence="2" id="KW-1185">Reference proteome</keyword>
<sequence>MKYRLIDAEKAHHGVSLLARVVGVSRQGYYVWKARGPSRRARQDAALTETIVKIHARSRHT</sequence>
<comment type="caution">
    <text evidence="1">The sequence shown here is derived from an EMBL/GenBank/DDBJ whole genome shotgun (WGS) entry which is preliminary data.</text>
</comment>
<dbReference type="Proteomes" id="UP001165074">
    <property type="component" value="Unassembled WGS sequence"/>
</dbReference>
<reference evidence="1" key="1">
    <citation type="submission" date="2023-03" db="EMBL/GenBank/DDBJ databases">
        <title>Actinoallomurus iriomotensis NBRC 103684.</title>
        <authorList>
            <person name="Ichikawa N."/>
            <person name="Sato H."/>
            <person name="Tonouchi N."/>
        </authorList>
    </citation>
    <scope>NUCLEOTIDE SEQUENCE</scope>
    <source>
        <strain evidence="1">NBRC 103684</strain>
    </source>
</reference>
<proteinExistence type="predicted"/>
<dbReference type="EMBL" id="BSTK01000019">
    <property type="protein sequence ID" value="GLY91347.1"/>
    <property type="molecule type" value="Genomic_DNA"/>
</dbReference>
<name>A0A9W6SFM0_9ACTN</name>
<accession>A0A9W6SFM0</accession>
<evidence type="ECO:0000313" key="2">
    <source>
        <dbReference type="Proteomes" id="UP001165074"/>
    </source>
</evidence>